<dbReference type="Pfam" id="PF10502">
    <property type="entry name" value="Peptidase_S26"/>
    <property type="match status" value="1"/>
</dbReference>
<feature type="region of interest" description="Disordered" evidence="6">
    <location>
        <begin position="1"/>
        <end position="32"/>
    </location>
</feature>
<dbReference type="InterPro" id="IPR019533">
    <property type="entry name" value="Peptidase_S26"/>
</dbReference>
<keyword evidence="2 7" id="KW-0812">Transmembrane</keyword>
<proteinExistence type="predicted"/>
<feature type="transmembrane region" description="Helical" evidence="7">
    <location>
        <begin position="187"/>
        <end position="205"/>
    </location>
</feature>
<gene>
    <name evidence="9" type="primary">sipW</name>
    <name evidence="9" type="ORF">CMsap09_00440</name>
</gene>
<evidence type="ECO:0000256" key="6">
    <source>
        <dbReference type="SAM" id="MobiDB-lite"/>
    </source>
</evidence>
<dbReference type="SUPFAM" id="SSF51306">
    <property type="entry name" value="LexA/Signal peptidase"/>
    <property type="match status" value="1"/>
</dbReference>
<dbReference type="EC" id="3.4.21.89" evidence="5"/>
<name>A0A251XP85_9MICO</name>
<keyword evidence="4 7" id="KW-0472">Membrane</keyword>
<comment type="subcellular location">
    <subcellularLocation>
        <location evidence="1">Membrane</location>
    </subcellularLocation>
</comment>
<dbReference type="PANTHER" id="PTHR10806:SF6">
    <property type="entry name" value="SIGNAL PEPTIDASE COMPLEX CATALYTIC SUBUNIT SEC11"/>
    <property type="match status" value="1"/>
</dbReference>
<dbReference type="GO" id="GO:0006465">
    <property type="term" value="P:signal peptide processing"/>
    <property type="evidence" value="ECO:0007669"/>
    <property type="project" value="UniProtKB-UniRule"/>
</dbReference>
<keyword evidence="3 7" id="KW-1133">Transmembrane helix</keyword>
<feature type="transmembrane region" description="Helical" evidence="7">
    <location>
        <begin position="39"/>
        <end position="62"/>
    </location>
</feature>
<dbReference type="InterPro" id="IPR036286">
    <property type="entry name" value="LexA/Signal_pep-like_sf"/>
</dbReference>
<dbReference type="GO" id="GO:0016020">
    <property type="term" value="C:membrane"/>
    <property type="evidence" value="ECO:0007669"/>
    <property type="project" value="UniProtKB-SubCell"/>
</dbReference>
<dbReference type="CDD" id="cd06530">
    <property type="entry name" value="S26_SPase_I"/>
    <property type="match status" value="1"/>
</dbReference>
<dbReference type="EMBL" id="MDHJ01000001">
    <property type="protein sequence ID" value="OUE07382.1"/>
    <property type="molecule type" value="Genomic_DNA"/>
</dbReference>
<comment type="caution">
    <text evidence="9">The sequence shown here is derived from an EMBL/GenBank/DDBJ whole genome shotgun (WGS) entry which is preliminary data.</text>
</comment>
<sequence length="216" mass="22833">MSRHPHVVDAHVPADVPDPETSPTAPRARRRRGPLARALTALGGVVSVVLALVVVAVLLLTLTGTARFVPVLSNSMAPGMPVGSLAVTQPVAREDVAVGDVVVFTAPVGPAIRVIHRAITVYGPESADRIDGWTPDLLVMETQGDNNPAPDPWIVTVSDDEVQRRTAVVPYLGWPGVWLSHPDARSLAFGAAGALVTAWALVAVWRRPPRTAEGRS</sequence>
<evidence type="ECO:0000256" key="5">
    <source>
        <dbReference type="NCBIfam" id="TIGR02228"/>
    </source>
</evidence>
<protein>
    <recommendedName>
        <fullName evidence="5">Signal peptidase I</fullName>
        <ecNumber evidence="5">3.4.21.89</ecNumber>
    </recommendedName>
</protein>
<evidence type="ECO:0000313" key="10">
    <source>
        <dbReference type="Proteomes" id="UP000195106"/>
    </source>
</evidence>
<evidence type="ECO:0000256" key="3">
    <source>
        <dbReference type="ARBA" id="ARBA00022989"/>
    </source>
</evidence>
<dbReference type="NCBIfam" id="TIGR02228">
    <property type="entry name" value="sigpep_I_arch"/>
    <property type="match status" value="1"/>
</dbReference>
<evidence type="ECO:0000313" key="9">
    <source>
        <dbReference type="EMBL" id="OUE07382.1"/>
    </source>
</evidence>
<reference evidence="9 10" key="1">
    <citation type="submission" date="2016-08" db="EMBL/GenBank/DDBJ databases">
        <title>Genome sequence of Clavibacter michiganensis spp. strain CASJ009.</title>
        <authorList>
            <person name="Thapa S.P."/>
            <person name="Coaker G."/>
        </authorList>
    </citation>
    <scope>NUCLEOTIDE SEQUENCE [LARGE SCALE GENOMIC DNA]</scope>
    <source>
        <strain evidence="9">CASJ009</strain>
    </source>
</reference>
<evidence type="ECO:0000256" key="2">
    <source>
        <dbReference type="ARBA" id="ARBA00022692"/>
    </source>
</evidence>
<evidence type="ECO:0000256" key="7">
    <source>
        <dbReference type="SAM" id="Phobius"/>
    </source>
</evidence>
<organism evidence="9 10">
    <name type="scientific">Clavibacter michiganensis</name>
    <dbReference type="NCBI Taxonomy" id="28447"/>
    <lineage>
        <taxon>Bacteria</taxon>
        <taxon>Bacillati</taxon>
        <taxon>Actinomycetota</taxon>
        <taxon>Actinomycetes</taxon>
        <taxon>Micrococcales</taxon>
        <taxon>Microbacteriaceae</taxon>
        <taxon>Clavibacter</taxon>
    </lineage>
</organism>
<dbReference type="AlphaFoldDB" id="A0A251XP85"/>
<dbReference type="InterPro" id="IPR001733">
    <property type="entry name" value="Peptidase_S26B"/>
</dbReference>
<evidence type="ECO:0000256" key="4">
    <source>
        <dbReference type="ARBA" id="ARBA00023136"/>
    </source>
</evidence>
<evidence type="ECO:0000259" key="8">
    <source>
        <dbReference type="Pfam" id="PF10502"/>
    </source>
</evidence>
<feature type="domain" description="Peptidase S26" evidence="8">
    <location>
        <begin position="49"/>
        <end position="123"/>
    </location>
</feature>
<dbReference type="PANTHER" id="PTHR10806">
    <property type="entry name" value="SIGNAL PEPTIDASE COMPLEX CATALYTIC SUBUNIT SEC11"/>
    <property type="match status" value="1"/>
</dbReference>
<dbReference type="GO" id="GO:0009003">
    <property type="term" value="F:signal peptidase activity"/>
    <property type="evidence" value="ECO:0007669"/>
    <property type="project" value="UniProtKB-EC"/>
</dbReference>
<dbReference type="Proteomes" id="UP000195106">
    <property type="component" value="Unassembled WGS sequence"/>
</dbReference>
<accession>A0A251XP85</accession>
<dbReference type="GO" id="GO:0004252">
    <property type="term" value="F:serine-type endopeptidase activity"/>
    <property type="evidence" value="ECO:0007669"/>
    <property type="project" value="UniProtKB-UniRule"/>
</dbReference>
<evidence type="ECO:0000256" key="1">
    <source>
        <dbReference type="ARBA" id="ARBA00004370"/>
    </source>
</evidence>